<feature type="compositionally biased region" description="Pro residues" evidence="1">
    <location>
        <begin position="47"/>
        <end position="56"/>
    </location>
</feature>
<evidence type="ECO:0000313" key="2">
    <source>
        <dbReference type="EMBL" id="KAJ8357572.1"/>
    </source>
</evidence>
<organism evidence="2 3">
    <name type="scientific">Synaphobranchus kaupii</name>
    <name type="common">Kaup's arrowtooth eel</name>
    <dbReference type="NCBI Taxonomy" id="118154"/>
    <lineage>
        <taxon>Eukaryota</taxon>
        <taxon>Metazoa</taxon>
        <taxon>Chordata</taxon>
        <taxon>Craniata</taxon>
        <taxon>Vertebrata</taxon>
        <taxon>Euteleostomi</taxon>
        <taxon>Actinopterygii</taxon>
        <taxon>Neopterygii</taxon>
        <taxon>Teleostei</taxon>
        <taxon>Anguilliformes</taxon>
        <taxon>Synaphobranchidae</taxon>
        <taxon>Synaphobranchus</taxon>
    </lineage>
</organism>
<name>A0A9Q1FG99_SYNKA</name>
<dbReference type="Proteomes" id="UP001152622">
    <property type="component" value="Chromosome 6"/>
</dbReference>
<protein>
    <submittedName>
        <fullName evidence="2">Uncharacterized protein</fullName>
    </submittedName>
</protein>
<accession>A0A9Q1FG99</accession>
<gene>
    <name evidence="2" type="ORF">SKAU_G00203660</name>
</gene>
<feature type="region of interest" description="Disordered" evidence="1">
    <location>
        <begin position="1"/>
        <end position="59"/>
    </location>
</feature>
<evidence type="ECO:0000313" key="3">
    <source>
        <dbReference type="Proteomes" id="UP001152622"/>
    </source>
</evidence>
<dbReference type="AlphaFoldDB" id="A0A9Q1FG99"/>
<comment type="caution">
    <text evidence="2">The sequence shown here is derived from an EMBL/GenBank/DDBJ whole genome shotgun (WGS) entry which is preliminary data.</text>
</comment>
<reference evidence="2" key="1">
    <citation type="journal article" date="2023" name="Science">
        <title>Genome structures resolve the early diversification of teleost fishes.</title>
        <authorList>
            <person name="Parey E."/>
            <person name="Louis A."/>
            <person name="Montfort J."/>
            <person name="Bouchez O."/>
            <person name="Roques C."/>
            <person name="Iampietro C."/>
            <person name="Lluch J."/>
            <person name="Castinel A."/>
            <person name="Donnadieu C."/>
            <person name="Desvignes T."/>
            <person name="Floi Bucao C."/>
            <person name="Jouanno E."/>
            <person name="Wen M."/>
            <person name="Mejri S."/>
            <person name="Dirks R."/>
            <person name="Jansen H."/>
            <person name="Henkel C."/>
            <person name="Chen W.J."/>
            <person name="Zahm M."/>
            <person name="Cabau C."/>
            <person name="Klopp C."/>
            <person name="Thompson A.W."/>
            <person name="Robinson-Rechavi M."/>
            <person name="Braasch I."/>
            <person name="Lecointre G."/>
            <person name="Bobe J."/>
            <person name="Postlethwait J.H."/>
            <person name="Berthelot C."/>
            <person name="Roest Crollius H."/>
            <person name="Guiguen Y."/>
        </authorList>
    </citation>
    <scope>NUCLEOTIDE SEQUENCE</scope>
    <source>
        <strain evidence="2">WJC10195</strain>
    </source>
</reference>
<proteinExistence type="predicted"/>
<sequence length="373" mass="40912">MWKRRTNGSRTPSKDRQQRPRCAYSRFQTSQAEQLKGRQPGGSRPPRVSPLKPPPSKAGLIMSGFKTAGRMGGELKAFGEWLRDEGTTRAWGVTGAPPSPSIPYPNRSAHTGTAGECMGGKHVVQVRRRPGTEALAPGRPPAVAARALGEERGRLRAAPRPTPPNRCQRPRSWRAYNLHSSAQRLKRSWSVAEHFPPKVHERRGIDHVKRRGGKKNASIWKGPRNCARRARVRSGGLGRKAAAFSPQLCAAAVTLFKESRDAVSSDTRPHVTSGERCLRFRKQRLVDSREAAWESAAATGGERCSAGDRAPRHWRRARPPAVAARALGRGEGTASRRAPPRTPESLPATPVDEDGRPHVALRSGRQGRINAEH</sequence>
<evidence type="ECO:0000256" key="1">
    <source>
        <dbReference type="SAM" id="MobiDB-lite"/>
    </source>
</evidence>
<keyword evidence="3" id="KW-1185">Reference proteome</keyword>
<dbReference type="EMBL" id="JAINUF010000006">
    <property type="protein sequence ID" value="KAJ8357572.1"/>
    <property type="molecule type" value="Genomic_DNA"/>
</dbReference>
<feature type="region of interest" description="Disordered" evidence="1">
    <location>
        <begin position="297"/>
        <end position="373"/>
    </location>
</feature>